<dbReference type="NCBIfam" id="NF005458">
    <property type="entry name" value="PRK07053.1"/>
    <property type="match status" value="1"/>
</dbReference>
<keyword evidence="3" id="KW-1185">Reference proteome</keyword>
<dbReference type="GO" id="GO:0016740">
    <property type="term" value="F:transferase activity"/>
    <property type="evidence" value="ECO:0007669"/>
    <property type="project" value="UniProtKB-KW"/>
</dbReference>
<dbReference type="AlphaFoldDB" id="A0A255XWV5"/>
<dbReference type="InterPro" id="IPR017926">
    <property type="entry name" value="GATASE"/>
</dbReference>
<keyword evidence="2" id="KW-0808">Transferase</keyword>
<gene>
    <name evidence="2" type="ORF">CHR90_02180</name>
</gene>
<dbReference type="PROSITE" id="PS51273">
    <property type="entry name" value="GATASE_TYPE_1"/>
    <property type="match status" value="1"/>
</dbReference>
<protein>
    <submittedName>
        <fullName evidence="2">Glutamine amidotransferase</fullName>
    </submittedName>
</protein>
<evidence type="ECO:0000313" key="3">
    <source>
        <dbReference type="Proteomes" id="UP000216361"/>
    </source>
</evidence>
<reference evidence="2 3" key="1">
    <citation type="submission" date="2017-07" db="EMBL/GenBank/DDBJ databases">
        <title>Elstera cyanobacteriorum sp. nov., a novel bacterium isolated from cyanobacterial aggregates in a eutrophic lake.</title>
        <authorList>
            <person name="Cai H."/>
        </authorList>
    </citation>
    <scope>NUCLEOTIDE SEQUENCE [LARGE SCALE GENOMIC DNA]</scope>
    <source>
        <strain evidence="2 3">TH019</strain>
    </source>
</reference>
<dbReference type="Proteomes" id="UP000216361">
    <property type="component" value="Unassembled WGS sequence"/>
</dbReference>
<dbReference type="Pfam" id="PF00117">
    <property type="entry name" value="GATase"/>
    <property type="match status" value="1"/>
</dbReference>
<dbReference type="RefSeq" id="WP_094407277.1">
    <property type="nucleotide sequence ID" value="NZ_BMJZ01000007.1"/>
</dbReference>
<sequence length="232" mass="24073">MSKTALVLRHIAFEDLGSFADPLAEAGYAVTYRDPTVDPISGLDPLADDLLIVLGGPVGAYEETIYPFLAAEIALLTARLTARRPTLGICLGAQLMARTLGAKVAPTGLKEIGWGPLTLTAPGTASPLAALDGVPLLHWHGDAFDIPAGAERLAATALCANQAFALGPTILGFQCHPEGWGHGFERWLVGHAAELAGAGIDIPKLRADAARFGPGATAAGRAMLRDWLAALP</sequence>
<dbReference type="PANTHER" id="PTHR42695">
    <property type="entry name" value="GLUTAMINE AMIDOTRANSFERASE YLR126C-RELATED"/>
    <property type="match status" value="1"/>
</dbReference>
<dbReference type="PANTHER" id="PTHR42695:SF5">
    <property type="entry name" value="GLUTAMINE AMIDOTRANSFERASE YLR126C-RELATED"/>
    <property type="match status" value="1"/>
</dbReference>
<name>A0A255XWV5_9PROT</name>
<comment type="caution">
    <text evidence="2">The sequence shown here is derived from an EMBL/GenBank/DDBJ whole genome shotgun (WGS) entry which is preliminary data.</text>
</comment>
<feature type="domain" description="Glutamine amidotransferase" evidence="1">
    <location>
        <begin position="45"/>
        <end position="178"/>
    </location>
</feature>
<evidence type="ECO:0000259" key="1">
    <source>
        <dbReference type="Pfam" id="PF00117"/>
    </source>
</evidence>
<dbReference type="InterPro" id="IPR029062">
    <property type="entry name" value="Class_I_gatase-like"/>
</dbReference>
<evidence type="ECO:0000313" key="2">
    <source>
        <dbReference type="EMBL" id="OYQ21458.1"/>
    </source>
</evidence>
<accession>A0A255XWV5</accession>
<dbReference type="InterPro" id="IPR044992">
    <property type="entry name" value="ChyE-like"/>
</dbReference>
<dbReference type="CDD" id="cd01741">
    <property type="entry name" value="GATase1_1"/>
    <property type="match status" value="1"/>
</dbReference>
<proteinExistence type="predicted"/>
<dbReference type="OrthoDB" id="7365442at2"/>
<dbReference type="GO" id="GO:0005829">
    <property type="term" value="C:cytosol"/>
    <property type="evidence" value="ECO:0007669"/>
    <property type="project" value="TreeGrafter"/>
</dbReference>
<keyword evidence="2" id="KW-0315">Glutamine amidotransferase</keyword>
<dbReference type="EMBL" id="NOXS01000022">
    <property type="protein sequence ID" value="OYQ21458.1"/>
    <property type="molecule type" value="Genomic_DNA"/>
</dbReference>
<dbReference type="SUPFAM" id="SSF52317">
    <property type="entry name" value="Class I glutamine amidotransferase-like"/>
    <property type="match status" value="1"/>
</dbReference>
<organism evidence="2 3">
    <name type="scientific">Elstera cyanobacteriorum</name>
    <dbReference type="NCBI Taxonomy" id="2022747"/>
    <lineage>
        <taxon>Bacteria</taxon>
        <taxon>Pseudomonadati</taxon>
        <taxon>Pseudomonadota</taxon>
        <taxon>Alphaproteobacteria</taxon>
        <taxon>Rhodospirillales</taxon>
        <taxon>Rhodospirillaceae</taxon>
        <taxon>Elstera</taxon>
    </lineage>
</organism>
<dbReference type="Gene3D" id="3.40.50.880">
    <property type="match status" value="1"/>
</dbReference>